<comment type="caution">
    <text evidence="1">The sequence shown here is derived from an EMBL/GenBank/DDBJ whole genome shotgun (WGS) entry which is preliminary data.</text>
</comment>
<sequence length="234" mass="27212">MSSDIDLLIDFYQSEKQRLVSSIEENKRDKDYFAVEKNFDELEHIQRELDCLCELKNPFYPKIKRLEMQIAFFRQKENQSPEPDNYFQEKIAEAEYALKALRNKKAHTTSDETQIVDEAIFSLLKGKIYGFSIHFDEKNEVLLCKDHNLDNSIAISVKVQNRNEAEWLKQHGLLNSLGLVYDENSNCLKTSFALKNPKNVLPLKEIISRITIGLKGSIRPRGSIYLKVIPLDKK</sequence>
<evidence type="ECO:0000313" key="1">
    <source>
        <dbReference type="EMBL" id="MFD2100225.1"/>
    </source>
</evidence>
<gene>
    <name evidence="1" type="ORF">ACFSJE_10600</name>
</gene>
<keyword evidence="2" id="KW-1185">Reference proteome</keyword>
<dbReference type="Proteomes" id="UP001597342">
    <property type="component" value="Unassembled WGS sequence"/>
</dbReference>
<name>A0ABW4XZC2_9FLAO</name>
<proteinExistence type="predicted"/>
<accession>A0ABW4XZC2</accession>
<evidence type="ECO:0000313" key="2">
    <source>
        <dbReference type="Proteomes" id="UP001597342"/>
    </source>
</evidence>
<reference evidence="2" key="1">
    <citation type="journal article" date="2019" name="Int. J. Syst. Evol. Microbiol.">
        <title>The Global Catalogue of Microorganisms (GCM) 10K type strain sequencing project: providing services to taxonomists for standard genome sequencing and annotation.</title>
        <authorList>
            <consortium name="The Broad Institute Genomics Platform"/>
            <consortium name="The Broad Institute Genome Sequencing Center for Infectious Disease"/>
            <person name="Wu L."/>
            <person name="Ma J."/>
        </authorList>
    </citation>
    <scope>NUCLEOTIDE SEQUENCE [LARGE SCALE GENOMIC DNA]</scope>
    <source>
        <strain evidence="2">JCM 3389</strain>
    </source>
</reference>
<dbReference type="EMBL" id="JBHUHU010000003">
    <property type="protein sequence ID" value="MFD2100225.1"/>
    <property type="molecule type" value="Genomic_DNA"/>
</dbReference>
<organism evidence="1 2">
    <name type="scientific">Flagellimonas iocasae</name>
    <dbReference type="NCBI Taxonomy" id="2055905"/>
    <lineage>
        <taxon>Bacteria</taxon>
        <taxon>Pseudomonadati</taxon>
        <taxon>Bacteroidota</taxon>
        <taxon>Flavobacteriia</taxon>
        <taxon>Flavobacteriales</taxon>
        <taxon>Flavobacteriaceae</taxon>
        <taxon>Flagellimonas</taxon>
    </lineage>
</organism>
<dbReference type="RefSeq" id="WP_379830945.1">
    <property type="nucleotide sequence ID" value="NZ_JBHUHU010000003.1"/>
</dbReference>
<protein>
    <submittedName>
        <fullName evidence="1">Uncharacterized protein</fullName>
    </submittedName>
</protein>